<reference evidence="1 2" key="1">
    <citation type="journal article" date="2017" name="Curr. Biol.">
        <title>Genome architecture and evolution of a unichromosomal asexual nematode.</title>
        <authorList>
            <person name="Fradin H."/>
            <person name="Zegar C."/>
            <person name="Gutwein M."/>
            <person name="Lucas J."/>
            <person name="Kovtun M."/>
            <person name="Corcoran D."/>
            <person name="Baugh L.R."/>
            <person name="Kiontke K."/>
            <person name="Gunsalus K."/>
            <person name="Fitch D.H."/>
            <person name="Piano F."/>
        </authorList>
    </citation>
    <scope>NUCLEOTIDE SEQUENCE [LARGE SCALE GENOMIC DNA]</scope>
    <source>
        <strain evidence="1">PF1309</strain>
    </source>
</reference>
<dbReference type="STRING" id="2018661.A0A2A2JGQ7"/>
<comment type="caution">
    <text evidence="1">The sequence shown here is derived from an EMBL/GenBank/DDBJ whole genome shotgun (WGS) entry which is preliminary data.</text>
</comment>
<gene>
    <name evidence="1" type="ORF">WR25_25426</name>
</gene>
<dbReference type="AlphaFoldDB" id="A0A2A2JGQ7"/>
<keyword evidence="2" id="KW-1185">Reference proteome</keyword>
<proteinExistence type="predicted"/>
<evidence type="ECO:0000313" key="2">
    <source>
        <dbReference type="Proteomes" id="UP000218231"/>
    </source>
</evidence>
<accession>A0A2A2JGQ7</accession>
<dbReference type="OrthoDB" id="5808636at2759"/>
<dbReference type="Proteomes" id="UP000218231">
    <property type="component" value="Unassembled WGS sequence"/>
</dbReference>
<protein>
    <submittedName>
        <fullName evidence="1">Uncharacterized protein</fullName>
    </submittedName>
</protein>
<dbReference type="EMBL" id="LIAE01010453">
    <property type="protein sequence ID" value="PAV60759.1"/>
    <property type="molecule type" value="Genomic_DNA"/>
</dbReference>
<organism evidence="1 2">
    <name type="scientific">Diploscapter pachys</name>
    <dbReference type="NCBI Taxonomy" id="2018661"/>
    <lineage>
        <taxon>Eukaryota</taxon>
        <taxon>Metazoa</taxon>
        <taxon>Ecdysozoa</taxon>
        <taxon>Nematoda</taxon>
        <taxon>Chromadorea</taxon>
        <taxon>Rhabditida</taxon>
        <taxon>Rhabditina</taxon>
        <taxon>Rhabditomorpha</taxon>
        <taxon>Rhabditoidea</taxon>
        <taxon>Rhabditidae</taxon>
        <taxon>Diploscapter</taxon>
    </lineage>
</organism>
<evidence type="ECO:0000313" key="1">
    <source>
        <dbReference type="EMBL" id="PAV60759.1"/>
    </source>
</evidence>
<sequence length="255" mass="29224">MISNDFDDEIQDKAVVTDINGVTREISFPACYHVTMSFRMIKPLKNPYIEAFLQLGQNIPCRTEGARFGRNPYSHPLSPAESFCPNITKSNWCPQSTNPQLRSSLKEKDTCQFCQLCNNLKADTKETAEVKQYVSNLGSGRCDTTKTHQTLNFKMCTPSRLEMEEKHEDMRDKFNEYWQYLKQGVLTAVIHVMDREPVQQSQIQQCQKMCNTMEKSVSGSYRSTLLKTIESMCAPKDSYAACVYHTVKFDVNGDF</sequence>
<name>A0A2A2JGQ7_9BILA</name>